<dbReference type="EMBL" id="LAZR01000352">
    <property type="protein sequence ID" value="KKN72961.1"/>
    <property type="molecule type" value="Genomic_DNA"/>
</dbReference>
<accession>A0A0F9VHG8</accession>
<sequence length="110" mass="12815">MMIKSITGIVDFILNSTPMTIFGSLVIGNLFWTGYIFKRKKEISKDFRKFKESVYTKKDIDEQIESIEKAIDKSLEKFEVSIDDKFKIHIGKQFEELRKQIFALATGKVI</sequence>
<proteinExistence type="predicted"/>
<comment type="caution">
    <text evidence="2">The sequence shown here is derived from an EMBL/GenBank/DDBJ whole genome shotgun (WGS) entry which is preliminary data.</text>
</comment>
<keyword evidence="1" id="KW-0812">Transmembrane</keyword>
<protein>
    <submittedName>
        <fullName evidence="2">Uncharacterized protein</fullName>
    </submittedName>
</protein>
<keyword evidence="1" id="KW-1133">Transmembrane helix</keyword>
<keyword evidence="1" id="KW-0472">Membrane</keyword>
<evidence type="ECO:0000256" key="1">
    <source>
        <dbReference type="SAM" id="Phobius"/>
    </source>
</evidence>
<dbReference type="AlphaFoldDB" id="A0A0F9VHG8"/>
<name>A0A0F9VHG8_9ZZZZ</name>
<gene>
    <name evidence="2" type="ORF">LCGC14_0405150</name>
</gene>
<feature type="transmembrane region" description="Helical" evidence="1">
    <location>
        <begin position="12"/>
        <end position="37"/>
    </location>
</feature>
<organism evidence="2">
    <name type="scientific">marine sediment metagenome</name>
    <dbReference type="NCBI Taxonomy" id="412755"/>
    <lineage>
        <taxon>unclassified sequences</taxon>
        <taxon>metagenomes</taxon>
        <taxon>ecological metagenomes</taxon>
    </lineage>
</organism>
<reference evidence="2" key="1">
    <citation type="journal article" date="2015" name="Nature">
        <title>Complex archaea that bridge the gap between prokaryotes and eukaryotes.</title>
        <authorList>
            <person name="Spang A."/>
            <person name="Saw J.H."/>
            <person name="Jorgensen S.L."/>
            <person name="Zaremba-Niedzwiedzka K."/>
            <person name="Martijn J."/>
            <person name="Lind A.E."/>
            <person name="van Eijk R."/>
            <person name="Schleper C."/>
            <person name="Guy L."/>
            <person name="Ettema T.J."/>
        </authorList>
    </citation>
    <scope>NUCLEOTIDE SEQUENCE</scope>
</reference>
<evidence type="ECO:0000313" key="2">
    <source>
        <dbReference type="EMBL" id="KKN72961.1"/>
    </source>
</evidence>